<evidence type="ECO:0000256" key="8">
    <source>
        <dbReference type="ARBA" id="ARBA00023077"/>
    </source>
</evidence>
<dbReference type="SUPFAM" id="SSF56935">
    <property type="entry name" value="Porins"/>
    <property type="match status" value="1"/>
</dbReference>
<evidence type="ECO:0000256" key="11">
    <source>
        <dbReference type="PROSITE-ProRule" id="PRU01360"/>
    </source>
</evidence>
<dbReference type="Pfam" id="PF07715">
    <property type="entry name" value="Plug"/>
    <property type="match status" value="1"/>
</dbReference>
<evidence type="ECO:0000256" key="4">
    <source>
        <dbReference type="ARBA" id="ARBA00022496"/>
    </source>
</evidence>
<dbReference type="PANTHER" id="PTHR32552:SF81">
    <property type="entry name" value="TONB-DEPENDENT OUTER MEMBRANE RECEPTOR"/>
    <property type="match status" value="1"/>
</dbReference>
<dbReference type="PANTHER" id="PTHR32552">
    <property type="entry name" value="FERRICHROME IRON RECEPTOR-RELATED"/>
    <property type="match status" value="1"/>
</dbReference>
<keyword evidence="6" id="KW-0408">Iron</keyword>
<dbReference type="Pfam" id="PF00593">
    <property type="entry name" value="TonB_dep_Rec_b-barrel"/>
    <property type="match status" value="1"/>
</dbReference>
<dbReference type="EMBL" id="WTYK01000003">
    <property type="protein sequence ID" value="MXP41208.1"/>
    <property type="molecule type" value="Genomic_DNA"/>
</dbReference>
<keyword evidence="9 11" id="KW-0472">Membrane</keyword>
<keyword evidence="2 11" id="KW-0813">Transport</keyword>
<dbReference type="InterPro" id="IPR000531">
    <property type="entry name" value="Beta-barrel_TonB"/>
</dbReference>
<evidence type="ECO:0000256" key="6">
    <source>
        <dbReference type="ARBA" id="ARBA00023004"/>
    </source>
</evidence>
<feature type="chain" id="PRO_5026088852" evidence="13">
    <location>
        <begin position="33"/>
        <end position="817"/>
    </location>
</feature>
<reference evidence="16 17" key="1">
    <citation type="submission" date="2019-12" db="EMBL/GenBank/DDBJ databases">
        <title>Genomic-based taxomic classification of the family Erythrobacteraceae.</title>
        <authorList>
            <person name="Xu L."/>
        </authorList>
    </citation>
    <scope>NUCLEOTIDE SEQUENCE [LARGE SCALE GENOMIC DNA]</scope>
    <source>
        <strain evidence="16 17">MCCC 1K02066</strain>
    </source>
</reference>
<keyword evidence="17" id="KW-1185">Reference proteome</keyword>
<keyword evidence="16" id="KW-0675">Receptor</keyword>
<protein>
    <submittedName>
        <fullName evidence="16">TonB-dependent receptor</fullName>
    </submittedName>
</protein>
<dbReference type="RefSeq" id="WP_160746074.1">
    <property type="nucleotide sequence ID" value="NZ_WTYK01000003.1"/>
</dbReference>
<dbReference type="Gene3D" id="2.40.170.20">
    <property type="entry name" value="TonB-dependent receptor, beta-barrel domain"/>
    <property type="match status" value="1"/>
</dbReference>
<sequence>MARSGTYARWHLLRGLLVGCAAGALIALPASAQDAQDVQDGQVDANVSGRSNNSEIIVTATKRATAIVDVPFSINAQTQEDIQRSGANTIEDLSRNVAGLTVQNLGPGQSQVSVRGVSAGQIVRDQPGVKEQVGVYLDESVISLSLFTPDFDLFDLNRVETLRGPQGTLFGSGSVGGTLRYITNQPRLDTVEGQVEANVNMLDEDDLGYHLKGAINLPMGDNAAVRIVGYGTKYAGFVDAIGPAAEENINDGSRIGGRVSVLFEPTADIQITPRVVYQEIRTDGFNRQDAYNLYYNRFNSTPETFAEREQYLLLKEGFRDETLLADLAIEVGLGAIQLTSITSYMDRNILVSRDASALSGSVTVTPLLGAGVDPAAVLLPSNLRDTTELEQWAQEVRLASNNDSPFQWVLGGFYSDTKRIYEQRLPTPGYDAFVDAALGAGVSAGAANGVAPPDNPYSADIPYDIEQKAVFGEASYDFGQLTVTAGGRYYDFKESRDFISGGVFANGDTRIGDSTSSSGFSPRLILSYEPTPDMSFNVQASKGFRLGGVNDPLNIPLCQGGANGPDAQTYGNRPTYDDETLWNYEAGVKYFGDIITLNAAAFYTDISNLQVTADAGSCSSRIVFNVPSAHTKGVEVELGAEVAPGFELSMAGSLIEAEFDSTVTSAGGAVIAGIREGNRLPTVPKFQVAATAAYTQPTSFGEWFANATFQHVGSRYTQASDQEPGASTFNFIHFDPRTRADGTTTADFGSLKLPDYQLINLSVGLGWDNGLEASLYVNNLLDENALLSLDRERGGRGRLAYNIGQPRTVGVTVRKSF</sequence>
<keyword evidence="3 11" id="KW-1134">Transmembrane beta strand</keyword>
<keyword evidence="13" id="KW-0732">Signal</keyword>
<organism evidence="16 17">
    <name type="scientific">Croceibacterium soli</name>
    <dbReference type="NCBI Taxonomy" id="1739690"/>
    <lineage>
        <taxon>Bacteria</taxon>
        <taxon>Pseudomonadati</taxon>
        <taxon>Pseudomonadota</taxon>
        <taxon>Alphaproteobacteria</taxon>
        <taxon>Sphingomonadales</taxon>
        <taxon>Erythrobacteraceae</taxon>
        <taxon>Croceibacterium</taxon>
    </lineage>
</organism>
<evidence type="ECO:0000256" key="10">
    <source>
        <dbReference type="ARBA" id="ARBA00023237"/>
    </source>
</evidence>
<keyword evidence="8 12" id="KW-0798">TonB box</keyword>
<evidence type="ECO:0000256" key="9">
    <source>
        <dbReference type="ARBA" id="ARBA00023136"/>
    </source>
</evidence>
<name>A0A6I4URD6_9SPHN</name>
<dbReference type="PROSITE" id="PS52016">
    <property type="entry name" value="TONB_DEPENDENT_REC_3"/>
    <property type="match status" value="1"/>
</dbReference>
<gene>
    <name evidence="16" type="ORF">GRI75_06060</name>
</gene>
<evidence type="ECO:0000256" key="13">
    <source>
        <dbReference type="SAM" id="SignalP"/>
    </source>
</evidence>
<dbReference type="OrthoDB" id="9760333at2"/>
<dbReference type="GO" id="GO:0006826">
    <property type="term" value="P:iron ion transport"/>
    <property type="evidence" value="ECO:0007669"/>
    <property type="project" value="UniProtKB-KW"/>
</dbReference>
<feature type="domain" description="TonB-dependent receptor plug" evidence="15">
    <location>
        <begin position="68"/>
        <end position="178"/>
    </location>
</feature>
<dbReference type="InterPro" id="IPR039426">
    <property type="entry name" value="TonB-dep_rcpt-like"/>
</dbReference>
<evidence type="ECO:0000259" key="14">
    <source>
        <dbReference type="Pfam" id="PF00593"/>
    </source>
</evidence>
<dbReference type="Proteomes" id="UP000469159">
    <property type="component" value="Unassembled WGS sequence"/>
</dbReference>
<keyword evidence="10 11" id="KW-0998">Cell outer membrane</keyword>
<comment type="similarity">
    <text evidence="11 12">Belongs to the TonB-dependent receptor family.</text>
</comment>
<feature type="signal peptide" evidence="13">
    <location>
        <begin position="1"/>
        <end position="32"/>
    </location>
</feature>
<evidence type="ECO:0000256" key="3">
    <source>
        <dbReference type="ARBA" id="ARBA00022452"/>
    </source>
</evidence>
<evidence type="ECO:0000256" key="7">
    <source>
        <dbReference type="ARBA" id="ARBA00023065"/>
    </source>
</evidence>
<comment type="caution">
    <text evidence="16">The sequence shown here is derived from an EMBL/GenBank/DDBJ whole genome shotgun (WGS) entry which is preliminary data.</text>
</comment>
<comment type="subcellular location">
    <subcellularLocation>
        <location evidence="1 11">Cell outer membrane</location>
        <topology evidence="1 11">Multi-pass membrane protein</topology>
    </subcellularLocation>
</comment>
<evidence type="ECO:0000259" key="15">
    <source>
        <dbReference type="Pfam" id="PF07715"/>
    </source>
</evidence>
<dbReference type="GO" id="GO:0009279">
    <property type="term" value="C:cell outer membrane"/>
    <property type="evidence" value="ECO:0007669"/>
    <property type="project" value="UniProtKB-SubCell"/>
</dbReference>
<proteinExistence type="inferred from homology"/>
<keyword evidence="7" id="KW-0406">Ion transport</keyword>
<accession>A0A6I4URD6</accession>
<evidence type="ECO:0000256" key="1">
    <source>
        <dbReference type="ARBA" id="ARBA00004571"/>
    </source>
</evidence>
<feature type="domain" description="TonB-dependent receptor-like beta-barrel" evidence="14">
    <location>
        <begin position="442"/>
        <end position="780"/>
    </location>
</feature>
<dbReference type="InterPro" id="IPR012910">
    <property type="entry name" value="Plug_dom"/>
</dbReference>
<evidence type="ECO:0000313" key="17">
    <source>
        <dbReference type="Proteomes" id="UP000469159"/>
    </source>
</evidence>
<evidence type="ECO:0000313" key="16">
    <source>
        <dbReference type="EMBL" id="MXP41208.1"/>
    </source>
</evidence>
<evidence type="ECO:0000256" key="2">
    <source>
        <dbReference type="ARBA" id="ARBA00022448"/>
    </source>
</evidence>
<evidence type="ECO:0000256" key="5">
    <source>
        <dbReference type="ARBA" id="ARBA00022692"/>
    </source>
</evidence>
<dbReference type="AlphaFoldDB" id="A0A6I4URD6"/>
<dbReference type="InterPro" id="IPR036942">
    <property type="entry name" value="Beta-barrel_TonB_sf"/>
</dbReference>
<evidence type="ECO:0000256" key="12">
    <source>
        <dbReference type="RuleBase" id="RU003357"/>
    </source>
</evidence>
<keyword evidence="5 11" id="KW-0812">Transmembrane</keyword>
<keyword evidence="4" id="KW-0410">Iron transport</keyword>